<keyword evidence="1" id="KW-0413">Isomerase</keyword>
<reference evidence="1" key="1">
    <citation type="submission" date="2022-10" db="EMBL/GenBank/DDBJ databases">
        <title>Culturing micro-colonial fungi from biological soil crusts in the Mojave desert and describing Neophaeococcomyces mojavensis, and introducing the new genera and species Taxawa tesnikishii.</title>
        <authorList>
            <person name="Kurbessoian T."/>
            <person name="Stajich J.E."/>
        </authorList>
    </citation>
    <scope>NUCLEOTIDE SEQUENCE</scope>
    <source>
        <strain evidence="1">JES_112</strain>
    </source>
</reference>
<name>A0ACC3AHW8_9EURO</name>
<dbReference type="Proteomes" id="UP001172386">
    <property type="component" value="Unassembled WGS sequence"/>
</dbReference>
<evidence type="ECO:0000313" key="2">
    <source>
        <dbReference type="Proteomes" id="UP001172386"/>
    </source>
</evidence>
<dbReference type="EC" id="5.3.1.1" evidence="1"/>
<proteinExistence type="predicted"/>
<accession>A0ACC3AHW8</accession>
<dbReference type="EMBL" id="JAPDRQ010000012">
    <property type="protein sequence ID" value="KAJ9662905.1"/>
    <property type="molecule type" value="Genomic_DNA"/>
</dbReference>
<gene>
    <name evidence="1" type="primary">TPI1</name>
    <name evidence="1" type="ORF">H2198_001133</name>
</gene>
<sequence>MPRKFFVGGNFKMNGTIESIKSIVHNLASAKLDPNTEVVISPPALYLLLTREHLPPNIEVAAQNVFDKPNGAFTGEISVSQLKDSNITWTILGHSERRTILNESDDFVAKKTKTALDGGIGVILCCGESLEQREKGTTVEVVTKQLAAVNDVIGKDGWKNVVIAYEPIWAIGTGKVATTEQAQEVHAAIRKWLGDAVSSEAAENTRIIYGGSVSEKNCKDLSTQPDVDGFLVGGASLKPAFVDIINAKH</sequence>
<evidence type="ECO:0000313" key="1">
    <source>
        <dbReference type="EMBL" id="KAJ9662905.1"/>
    </source>
</evidence>
<organism evidence="1 2">
    <name type="scientific">Neophaeococcomyces mojaviensis</name>
    <dbReference type="NCBI Taxonomy" id="3383035"/>
    <lineage>
        <taxon>Eukaryota</taxon>
        <taxon>Fungi</taxon>
        <taxon>Dikarya</taxon>
        <taxon>Ascomycota</taxon>
        <taxon>Pezizomycotina</taxon>
        <taxon>Eurotiomycetes</taxon>
        <taxon>Chaetothyriomycetidae</taxon>
        <taxon>Chaetothyriales</taxon>
        <taxon>Chaetothyriales incertae sedis</taxon>
        <taxon>Neophaeococcomyces</taxon>
    </lineage>
</organism>
<protein>
    <submittedName>
        <fullName evidence="1">Triosephosphate isomerase</fullName>
        <ecNumber evidence="1">5.3.1.1</ecNumber>
    </submittedName>
</protein>
<comment type="caution">
    <text evidence="1">The sequence shown here is derived from an EMBL/GenBank/DDBJ whole genome shotgun (WGS) entry which is preliminary data.</text>
</comment>
<keyword evidence="2" id="KW-1185">Reference proteome</keyword>